<sequence>MILYQAEHDNCEPYEDNYSYRENKVYRYKEELIKRLKEAGYEAQSGQVFVKGNPKRFDDFDLVTIYELKVNE</sequence>
<keyword evidence="2" id="KW-1185">Reference proteome</keyword>
<dbReference type="EMBL" id="CP171742">
    <property type="protein sequence ID" value="XKR69626.1"/>
    <property type="molecule type" value="Genomic_DNA"/>
</dbReference>
<evidence type="ECO:0000313" key="1">
    <source>
        <dbReference type="EMBL" id="XKR69626.1"/>
    </source>
</evidence>
<proteinExistence type="predicted"/>
<accession>A0ACD5FN30</accession>
<name>A0ACD5FN30_STAHY</name>
<reference evidence="1" key="1">
    <citation type="submission" date="2024-09" db="EMBL/GenBank/DDBJ databases">
        <authorList>
            <person name="Gagne-Thivierge C."/>
        </authorList>
    </citation>
    <scope>NUCLEOTIDE SEQUENCE</scope>
    <source>
        <strain evidence="1">SC310</strain>
    </source>
</reference>
<dbReference type="Proteomes" id="UP001234913">
    <property type="component" value="Chromosome"/>
</dbReference>
<organism evidence="1 2">
    <name type="scientific">Staphylococcus hyicus</name>
    <dbReference type="NCBI Taxonomy" id="1284"/>
    <lineage>
        <taxon>Bacteria</taxon>
        <taxon>Bacillati</taxon>
        <taxon>Bacillota</taxon>
        <taxon>Bacilli</taxon>
        <taxon>Bacillales</taxon>
        <taxon>Staphylococcaceae</taxon>
        <taxon>Staphylococcus</taxon>
    </lineage>
</organism>
<evidence type="ECO:0000313" key="2">
    <source>
        <dbReference type="Proteomes" id="UP001234913"/>
    </source>
</evidence>
<gene>
    <name evidence="1" type="ORF">QUC96_001890</name>
</gene>
<protein>
    <submittedName>
        <fullName evidence="1">Uncharacterized protein</fullName>
    </submittedName>
</protein>